<evidence type="ECO:0000313" key="2">
    <source>
        <dbReference type="Proteomes" id="UP001139451"/>
    </source>
</evidence>
<evidence type="ECO:0000313" key="1">
    <source>
        <dbReference type="EMBL" id="MCP3732514.1"/>
    </source>
</evidence>
<dbReference type="EMBL" id="JAMLDX010000019">
    <property type="protein sequence ID" value="MCP3732514.1"/>
    <property type="molecule type" value="Genomic_DNA"/>
</dbReference>
<dbReference type="Pfam" id="PF12244">
    <property type="entry name" value="DUF3606"/>
    <property type="match status" value="1"/>
</dbReference>
<protein>
    <submittedName>
        <fullName evidence="1">DUF3606 domain-containing protein</fullName>
    </submittedName>
</protein>
<dbReference type="Proteomes" id="UP001139451">
    <property type="component" value="Unassembled WGS sequence"/>
</dbReference>
<name>A0A9X2HS05_9SPHN</name>
<reference evidence="1" key="1">
    <citation type="submission" date="2022-05" db="EMBL/GenBank/DDBJ databases">
        <title>Sphingomonas sp. strain MG17 Genome sequencing and assembly.</title>
        <authorList>
            <person name="Kim I."/>
        </authorList>
    </citation>
    <scope>NUCLEOTIDE SEQUENCE</scope>
    <source>
        <strain evidence="1">MG17</strain>
    </source>
</reference>
<proteinExistence type="predicted"/>
<dbReference type="AlphaFoldDB" id="A0A9X2HS05"/>
<gene>
    <name evidence="1" type="ORF">M9978_18990</name>
</gene>
<accession>A0A9X2HS05</accession>
<keyword evidence="2" id="KW-1185">Reference proteome</keyword>
<sequence>MHDASPHAQRCSGSHDKDYEVRNWSERFGVTRPRLEQAVDAVCSSADRIKEYLGRERTA</sequence>
<dbReference type="RefSeq" id="WP_254296089.1">
    <property type="nucleotide sequence ID" value="NZ_JAMLDX010000019.1"/>
</dbReference>
<dbReference type="InterPro" id="IPR022037">
    <property type="entry name" value="DUF3606"/>
</dbReference>
<comment type="caution">
    <text evidence="1">The sequence shown here is derived from an EMBL/GenBank/DDBJ whole genome shotgun (WGS) entry which is preliminary data.</text>
</comment>
<organism evidence="1 2">
    <name type="scientific">Sphingomonas tagetis</name>
    <dbReference type="NCBI Taxonomy" id="2949092"/>
    <lineage>
        <taxon>Bacteria</taxon>
        <taxon>Pseudomonadati</taxon>
        <taxon>Pseudomonadota</taxon>
        <taxon>Alphaproteobacteria</taxon>
        <taxon>Sphingomonadales</taxon>
        <taxon>Sphingomonadaceae</taxon>
        <taxon>Sphingomonas</taxon>
    </lineage>
</organism>